<evidence type="ECO:0000256" key="1">
    <source>
        <dbReference type="SAM" id="MobiDB-lite"/>
    </source>
</evidence>
<reference evidence="2" key="1">
    <citation type="submission" date="2022-08" db="EMBL/GenBank/DDBJ databases">
        <authorList>
            <person name="Vandamme P."/>
            <person name="Hettiarachchi A."/>
            <person name="Peeters C."/>
            <person name="Cnockaert M."/>
            <person name="Carlier A."/>
        </authorList>
    </citation>
    <scope>NUCLEOTIDE SEQUENCE</scope>
    <source>
        <strain evidence="2">LMG 31809</strain>
    </source>
</reference>
<feature type="region of interest" description="Disordered" evidence="1">
    <location>
        <begin position="16"/>
        <end position="42"/>
    </location>
</feature>
<dbReference type="AlphaFoldDB" id="A0A9X3TWD3"/>
<accession>A0A9X3TWD3</accession>
<protein>
    <submittedName>
        <fullName evidence="2">Uncharacterized protein</fullName>
    </submittedName>
</protein>
<name>A0A9X3TWD3_9PROT</name>
<dbReference type="Proteomes" id="UP001141619">
    <property type="component" value="Unassembled WGS sequence"/>
</dbReference>
<comment type="caution">
    <text evidence="2">The sequence shown here is derived from an EMBL/GenBank/DDBJ whole genome shotgun (WGS) entry which is preliminary data.</text>
</comment>
<keyword evidence="3" id="KW-1185">Reference proteome</keyword>
<organism evidence="2 3">
    <name type="scientific">Govanella unica</name>
    <dbReference type="NCBI Taxonomy" id="2975056"/>
    <lineage>
        <taxon>Bacteria</taxon>
        <taxon>Pseudomonadati</taxon>
        <taxon>Pseudomonadota</taxon>
        <taxon>Alphaproteobacteria</taxon>
        <taxon>Emcibacterales</taxon>
        <taxon>Govanellaceae</taxon>
        <taxon>Govanella</taxon>
    </lineage>
</organism>
<proteinExistence type="predicted"/>
<gene>
    <name evidence="2" type="ORF">NYP16_01685</name>
</gene>
<dbReference type="RefSeq" id="WP_274942371.1">
    <property type="nucleotide sequence ID" value="NZ_JANWOI010000001.1"/>
</dbReference>
<reference evidence="2" key="2">
    <citation type="journal article" date="2023" name="Syst. Appl. Microbiol.">
        <title>Govania unica gen. nov., sp. nov., a rare biosphere bacterium that represents a novel family in the class Alphaproteobacteria.</title>
        <authorList>
            <person name="Vandamme P."/>
            <person name="Peeters C."/>
            <person name="Hettiarachchi A."/>
            <person name="Cnockaert M."/>
            <person name="Carlier A."/>
        </authorList>
    </citation>
    <scope>NUCLEOTIDE SEQUENCE</scope>
    <source>
        <strain evidence="2">LMG 31809</strain>
    </source>
</reference>
<dbReference type="EMBL" id="JANWOI010000001">
    <property type="protein sequence ID" value="MDA5192667.1"/>
    <property type="molecule type" value="Genomic_DNA"/>
</dbReference>
<evidence type="ECO:0000313" key="2">
    <source>
        <dbReference type="EMBL" id="MDA5192667.1"/>
    </source>
</evidence>
<sequence length="316" mass="34939">MRPPLIPILRLTMASASRRAPDRQKSLRSQKLTRKAATDENASAGQRTYIGNIASDDTQPANRKRCYTLRRSSSIDYAQAVNILEAACHADAIGLPLNRFTTIHWEAGGVTEDFQGATGAFLKRAKDWLRLRGVEMAYVWVREDGPAAGEHVHILLHLPPRLVRDFSYRQRGWLKACGATFRKGVIFSRPVGTSLSHAFVRIRYGQNYYDHLTQVVDYMLKGADQVTRAHLGLSKATQTGSLQGKRTATSQNIGRAARNGVKESDLRCGTSMPPPVPTEFQCRSVTSCHASFAPPSRVLTALHGRACARHGVCSRD</sequence>
<evidence type="ECO:0000313" key="3">
    <source>
        <dbReference type="Proteomes" id="UP001141619"/>
    </source>
</evidence>